<keyword evidence="2" id="KW-1185">Reference proteome</keyword>
<evidence type="ECO:0000313" key="1">
    <source>
        <dbReference type="EMBL" id="MPC92563.1"/>
    </source>
</evidence>
<reference evidence="1 2" key="1">
    <citation type="submission" date="2019-05" db="EMBL/GenBank/DDBJ databases">
        <title>Another draft genome of Portunus trituberculatus and its Hox gene families provides insights of decapod evolution.</title>
        <authorList>
            <person name="Jeong J.-H."/>
            <person name="Song I."/>
            <person name="Kim S."/>
            <person name="Choi T."/>
            <person name="Kim D."/>
            <person name="Ryu S."/>
            <person name="Kim W."/>
        </authorList>
    </citation>
    <scope>NUCLEOTIDE SEQUENCE [LARGE SCALE GENOMIC DNA]</scope>
    <source>
        <tissue evidence="1">Muscle</tissue>
    </source>
</reference>
<name>A0A5B7JDZ0_PORTR</name>
<gene>
    <name evidence="1" type="ORF">E2C01_087658</name>
</gene>
<sequence length="57" mass="6531">MPLYCALILFVETHLRTVQKVDVLFSGCGNLDSLVYNLTQQGRRRPHMFMPSSFSPD</sequence>
<dbReference type="AlphaFoldDB" id="A0A5B7JDZ0"/>
<proteinExistence type="predicted"/>
<protein>
    <submittedName>
        <fullName evidence="1">Uncharacterized protein</fullName>
    </submittedName>
</protein>
<dbReference type="Proteomes" id="UP000324222">
    <property type="component" value="Unassembled WGS sequence"/>
</dbReference>
<comment type="caution">
    <text evidence="1">The sequence shown here is derived from an EMBL/GenBank/DDBJ whole genome shotgun (WGS) entry which is preliminary data.</text>
</comment>
<dbReference type="EMBL" id="VSRR010091703">
    <property type="protein sequence ID" value="MPC92563.1"/>
    <property type="molecule type" value="Genomic_DNA"/>
</dbReference>
<evidence type="ECO:0000313" key="2">
    <source>
        <dbReference type="Proteomes" id="UP000324222"/>
    </source>
</evidence>
<accession>A0A5B7JDZ0</accession>
<organism evidence="1 2">
    <name type="scientific">Portunus trituberculatus</name>
    <name type="common">Swimming crab</name>
    <name type="synonym">Neptunus trituberculatus</name>
    <dbReference type="NCBI Taxonomy" id="210409"/>
    <lineage>
        <taxon>Eukaryota</taxon>
        <taxon>Metazoa</taxon>
        <taxon>Ecdysozoa</taxon>
        <taxon>Arthropoda</taxon>
        <taxon>Crustacea</taxon>
        <taxon>Multicrustacea</taxon>
        <taxon>Malacostraca</taxon>
        <taxon>Eumalacostraca</taxon>
        <taxon>Eucarida</taxon>
        <taxon>Decapoda</taxon>
        <taxon>Pleocyemata</taxon>
        <taxon>Brachyura</taxon>
        <taxon>Eubrachyura</taxon>
        <taxon>Portunoidea</taxon>
        <taxon>Portunidae</taxon>
        <taxon>Portuninae</taxon>
        <taxon>Portunus</taxon>
    </lineage>
</organism>